<dbReference type="AlphaFoldDB" id="A0A1L7I2Y4"/>
<evidence type="ECO:0000313" key="2">
    <source>
        <dbReference type="EMBL" id="APU67956.1"/>
    </source>
</evidence>
<reference evidence="2 3" key="1">
    <citation type="submission" date="2016-07" db="EMBL/GenBank/DDBJ databases">
        <title>Multi-omics approach to identify versatile polysaccharide utilization systems of a marine flavobacterium Gramella flava.</title>
        <authorList>
            <person name="Tang K."/>
        </authorList>
    </citation>
    <scope>NUCLEOTIDE SEQUENCE [LARGE SCALE GENOMIC DNA]</scope>
    <source>
        <strain evidence="2 3">JLT2011</strain>
    </source>
</reference>
<dbReference type="OrthoDB" id="9814103at2"/>
<dbReference type="STRING" id="1229726.GRFL_1232"/>
<name>A0A1L7I2Y4_9FLAO</name>
<dbReference type="SUPFAM" id="SSF109854">
    <property type="entry name" value="DinB/YfiT-like putative metalloenzymes"/>
    <property type="match status" value="1"/>
</dbReference>
<dbReference type="EMBL" id="CP016359">
    <property type="protein sequence ID" value="APU67956.1"/>
    <property type="molecule type" value="Genomic_DNA"/>
</dbReference>
<dbReference type="InterPro" id="IPR034660">
    <property type="entry name" value="DinB/YfiT-like"/>
</dbReference>
<accession>A0A1L7I2Y4</accession>
<dbReference type="KEGG" id="gfl:GRFL_1232"/>
<evidence type="ECO:0000259" key="1">
    <source>
        <dbReference type="Pfam" id="PF12867"/>
    </source>
</evidence>
<keyword evidence="3" id="KW-1185">Reference proteome</keyword>
<feature type="domain" description="DinB-like" evidence="1">
    <location>
        <begin position="47"/>
        <end position="152"/>
    </location>
</feature>
<organism evidence="2 3">
    <name type="scientific">Christiangramia flava JLT2011</name>
    <dbReference type="NCBI Taxonomy" id="1229726"/>
    <lineage>
        <taxon>Bacteria</taxon>
        <taxon>Pseudomonadati</taxon>
        <taxon>Bacteroidota</taxon>
        <taxon>Flavobacteriia</taxon>
        <taxon>Flavobacteriales</taxon>
        <taxon>Flavobacteriaceae</taxon>
        <taxon>Christiangramia</taxon>
    </lineage>
</organism>
<gene>
    <name evidence="2" type="ORF">GRFL_1232</name>
</gene>
<dbReference type="Pfam" id="PF12867">
    <property type="entry name" value="DinB_2"/>
    <property type="match status" value="1"/>
</dbReference>
<evidence type="ECO:0000313" key="3">
    <source>
        <dbReference type="Proteomes" id="UP000186230"/>
    </source>
</evidence>
<dbReference type="Proteomes" id="UP000186230">
    <property type="component" value="Chromosome"/>
</dbReference>
<dbReference type="InterPro" id="IPR024775">
    <property type="entry name" value="DinB-like"/>
</dbReference>
<protein>
    <recommendedName>
        <fullName evidence="1">DinB-like domain-containing protein</fullName>
    </recommendedName>
</protein>
<dbReference type="Gene3D" id="1.20.120.450">
    <property type="entry name" value="dinb family like domain"/>
    <property type="match status" value="1"/>
</dbReference>
<sequence length="174" mass="20459">MRTMNQKVQNYIRSMSEVFEGDPWYGTSVMRKLENVPHVIGFKSCIPDSHTTAEIVMHLIQWKKFALEKLQGNELHDIEIDSANDWPKIRVDSKEEWEKLKRDLVSAQQKIYEFLEQKNDEYLEEIVPGRDYDIAYLLRGIIQHDIYHLGQIGLIGSQLKLEENNHTGVFNLKE</sequence>
<proteinExistence type="predicted"/>